<evidence type="ECO:0000313" key="15">
    <source>
        <dbReference type="EMBL" id="CAG9107673.1"/>
    </source>
</evidence>
<dbReference type="EC" id="2.3.2.27" evidence="3"/>
<feature type="region of interest" description="Disordered" evidence="13">
    <location>
        <begin position="441"/>
        <end position="521"/>
    </location>
</feature>
<dbReference type="Pfam" id="PF00097">
    <property type="entry name" value="zf-C3HC4"/>
    <property type="match status" value="1"/>
</dbReference>
<dbReference type="GO" id="GO:0035861">
    <property type="term" value="C:site of double-strand break"/>
    <property type="evidence" value="ECO:0007669"/>
    <property type="project" value="TreeGrafter"/>
</dbReference>
<dbReference type="AlphaFoldDB" id="A0A8S4DTQ0"/>
<feature type="compositionally biased region" description="Pro residues" evidence="13">
    <location>
        <begin position="467"/>
        <end position="478"/>
    </location>
</feature>
<dbReference type="CDD" id="cd22249">
    <property type="entry name" value="UDM1_RNF168_RNF169-like"/>
    <property type="match status" value="1"/>
</dbReference>
<dbReference type="SMART" id="SM00184">
    <property type="entry name" value="RING"/>
    <property type="match status" value="1"/>
</dbReference>
<feature type="compositionally biased region" description="Low complexity" evidence="13">
    <location>
        <begin position="457"/>
        <end position="466"/>
    </location>
</feature>
<evidence type="ECO:0000256" key="10">
    <source>
        <dbReference type="ARBA" id="ARBA00023242"/>
    </source>
</evidence>
<organism evidence="15 16">
    <name type="scientific">Plutella xylostella</name>
    <name type="common">Diamondback moth</name>
    <name type="synonym">Plutella maculipennis</name>
    <dbReference type="NCBI Taxonomy" id="51655"/>
    <lineage>
        <taxon>Eukaryota</taxon>
        <taxon>Metazoa</taxon>
        <taxon>Ecdysozoa</taxon>
        <taxon>Arthropoda</taxon>
        <taxon>Hexapoda</taxon>
        <taxon>Insecta</taxon>
        <taxon>Pterygota</taxon>
        <taxon>Neoptera</taxon>
        <taxon>Endopterygota</taxon>
        <taxon>Lepidoptera</taxon>
        <taxon>Glossata</taxon>
        <taxon>Ditrysia</taxon>
        <taxon>Yponomeutoidea</taxon>
        <taxon>Plutellidae</taxon>
        <taxon>Plutella</taxon>
    </lineage>
</organism>
<evidence type="ECO:0000259" key="14">
    <source>
        <dbReference type="PROSITE" id="PS50089"/>
    </source>
</evidence>
<proteinExistence type="predicted"/>
<dbReference type="GO" id="GO:0061630">
    <property type="term" value="F:ubiquitin protein ligase activity"/>
    <property type="evidence" value="ECO:0007669"/>
    <property type="project" value="UniProtKB-EC"/>
</dbReference>
<feature type="compositionally biased region" description="Polar residues" evidence="13">
    <location>
        <begin position="240"/>
        <end position="260"/>
    </location>
</feature>
<dbReference type="SUPFAM" id="SSF57850">
    <property type="entry name" value="RING/U-box"/>
    <property type="match status" value="1"/>
</dbReference>
<comment type="caution">
    <text evidence="15">The sequence shown here is derived from an EMBL/GenBank/DDBJ whole genome shotgun (WGS) entry which is preliminary data.</text>
</comment>
<dbReference type="Proteomes" id="UP000653454">
    <property type="component" value="Unassembled WGS sequence"/>
</dbReference>
<dbReference type="GO" id="GO:0031491">
    <property type="term" value="F:nucleosome binding"/>
    <property type="evidence" value="ECO:0007669"/>
    <property type="project" value="TreeGrafter"/>
</dbReference>
<evidence type="ECO:0000256" key="3">
    <source>
        <dbReference type="ARBA" id="ARBA00012483"/>
    </source>
</evidence>
<reference evidence="15" key="1">
    <citation type="submission" date="2020-11" db="EMBL/GenBank/DDBJ databases">
        <authorList>
            <person name="Whiteford S."/>
        </authorList>
    </citation>
    <scope>NUCLEOTIDE SEQUENCE</scope>
</reference>
<evidence type="ECO:0000256" key="4">
    <source>
        <dbReference type="ARBA" id="ARBA00022679"/>
    </source>
</evidence>
<evidence type="ECO:0000256" key="5">
    <source>
        <dbReference type="ARBA" id="ARBA00022723"/>
    </source>
</evidence>
<dbReference type="GO" id="GO:0008270">
    <property type="term" value="F:zinc ion binding"/>
    <property type="evidence" value="ECO:0007669"/>
    <property type="project" value="UniProtKB-KW"/>
</dbReference>
<feature type="region of interest" description="Disordered" evidence="13">
    <location>
        <begin position="283"/>
        <end position="317"/>
    </location>
</feature>
<dbReference type="CDD" id="cd16550">
    <property type="entry name" value="RING-HC_RNF168"/>
    <property type="match status" value="1"/>
</dbReference>
<evidence type="ECO:0000256" key="7">
    <source>
        <dbReference type="ARBA" id="ARBA00022771"/>
    </source>
</evidence>
<dbReference type="PANTHER" id="PTHR23328:SF0">
    <property type="entry name" value="RING-TYPE DOMAIN-CONTAINING PROTEIN"/>
    <property type="match status" value="1"/>
</dbReference>
<keyword evidence="10" id="KW-0539">Nucleus</keyword>
<keyword evidence="7 11" id="KW-0863">Zinc-finger</keyword>
<evidence type="ECO:0000256" key="13">
    <source>
        <dbReference type="SAM" id="MobiDB-lite"/>
    </source>
</evidence>
<evidence type="ECO:0000256" key="12">
    <source>
        <dbReference type="SAM" id="Coils"/>
    </source>
</evidence>
<evidence type="ECO:0000256" key="8">
    <source>
        <dbReference type="ARBA" id="ARBA00022786"/>
    </source>
</evidence>
<feature type="region of interest" description="Disordered" evidence="13">
    <location>
        <begin position="186"/>
        <end position="209"/>
    </location>
</feature>
<evidence type="ECO:0000313" key="16">
    <source>
        <dbReference type="Proteomes" id="UP000653454"/>
    </source>
</evidence>
<evidence type="ECO:0000256" key="1">
    <source>
        <dbReference type="ARBA" id="ARBA00000900"/>
    </source>
</evidence>
<keyword evidence="8" id="KW-0833">Ubl conjugation pathway</keyword>
<name>A0A8S4DTQ0_PLUXY</name>
<keyword evidence="12" id="KW-0175">Coiled coil</keyword>
<keyword evidence="4" id="KW-0808">Transferase</keyword>
<feature type="region of interest" description="Disordered" evidence="13">
    <location>
        <begin position="608"/>
        <end position="629"/>
    </location>
</feature>
<dbReference type="GO" id="GO:0005634">
    <property type="term" value="C:nucleus"/>
    <property type="evidence" value="ECO:0007669"/>
    <property type="project" value="UniProtKB-SubCell"/>
</dbReference>
<dbReference type="Gene3D" id="3.30.40.10">
    <property type="entry name" value="Zinc/RING finger domain, C3HC4 (zinc finger)"/>
    <property type="match status" value="1"/>
</dbReference>
<dbReference type="InterPro" id="IPR001841">
    <property type="entry name" value="Znf_RING"/>
</dbReference>
<keyword evidence="16" id="KW-1185">Reference proteome</keyword>
<gene>
    <name evidence="15" type="ORF">PLXY2_LOCUS3982</name>
</gene>
<feature type="domain" description="RING-type" evidence="14">
    <location>
        <begin position="29"/>
        <end position="68"/>
    </location>
</feature>
<evidence type="ECO:0000256" key="2">
    <source>
        <dbReference type="ARBA" id="ARBA00004123"/>
    </source>
</evidence>
<feature type="compositionally biased region" description="Low complexity" evidence="13">
    <location>
        <begin position="189"/>
        <end position="199"/>
    </location>
</feature>
<dbReference type="EMBL" id="CAJHNJ030000010">
    <property type="protein sequence ID" value="CAG9107673.1"/>
    <property type="molecule type" value="Genomic_DNA"/>
</dbReference>
<keyword evidence="5" id="KW-0479">Metal-binding</keyword>
<dbReference type="InterPro" id="IPR018957">
    <property type="entry name" value="Znf_C3HC4_RING-type"/>
</dbReference>
<comment type="catalytic activity">
    <reaction evidence="1">
        <text>S-ubiquitinyl-[E2 ubiquitin-conjugating enzyme]-L-cysteine + [acceptor protein]-L-lysine = [E2 ubiquitin-conjugating enzyme]-L-cysteine + N(6)-ubiquitinyl-[acceptor protein]-L-lysine.</text>
        <dbReference type="EC" id="2.3.2.27"/>
    </reaction>
</comment>
<dbReference type="GO" id="GO:0006302">
    <property type="term" value="P:double-strand break repair"/>
    <property type="evidence" value="ECO:0007669"/>
    <property type="project" value="TreeGrafter"/>
</dbReference>
<evidence type="ECO:0000256" key="9">
    <source>
        <dbReference type="ARBA" id="ARBA00022833"/>
    </source>
</evidence>
<dbReference type="InterPro" id="IPR013083">
    <property type="entry name" value="Znf_RING/FYVE/PHD"/>
</dbReference>
<evidence type="ECO:0000256" key="11">
    <source>
        <dbReference type="PROSITE-ProRule" id="PRU00175"/>
    </source>
</evidence>
<feature type="coiled-coil region" evidence="12">
    <location>
        <begin position="128"/>
        <end position="166"/>
    </location>
</feature>
<sequence>MAAKSKKRLSKIENKLLKLDKLQLNDVICSICQSILIEPVTLPCYHDFCHGCFNGSVENNALCCPLCRLRIGSWLRTTAKQNNLVNTQLWEFIKSKFPHEISVKLKGDDINIPEDKPALRLSAPGEIRLEYEAELKRLREERVQIEQKHQKETEQLVKKIQTEEEEAHKKYLERIEGDERLAKQIQLNSSQEISSSSTSTRKQNTRIAAIKSRIKTNKIENYLCKRSPPIAKESPKVQDDNTSTDSSTPKSAPDKSQASASPEVAPSYNKYLKNIIDKKFKNDSGVWNKENGDTTPKVISNDEEPSKPKVEEEEPKCKTVKPTKTVHSLPVSLPYTGILQHKRNLLERKDTGSADSMRQELCYFKPIEGTTPTSYKAGCGLPLRVAARRPLAAVAGEPLPAPARGQLLAELCRLRSLSLAARLPSAFVLAIEALRVSTEGHPIKLPPRTKASVKKYSPSSPVCASPSPSPPAPPPPPLDGIAKLHGDTSLRRTRSMGSIPKSVNETTPKKSKIKNRKVSSERKRYLRSDSKKFNATLSLTSPPLVPDPVNNNKISLVMKKLSSPLEKCDVKLILEEQLRIERLIEQEKQDLALARRVDAELNGRQLRRAAGKRPAPLAHPLRANKKLKV</sequence>
<evidence type="ECO:0000256" key="6">
    <source>
        <dbReference type="ARBA" id="ARBA00022763"/>
    </source>
</evidence>
<dbReference type="PANTHER" id="PTHR23328">
    <property type="entry name" value="RING-TYPE DOMAIN-CONTAINING PROTEIN"/>
    <property type="match status" value="1"/>
</dbReference>
<comment type="subcellular location">
    <subcellularLocation>
        <location evidence="2">Nucleus</location>
    </subcellularLocation>
</comment>
<accession>A0A8S4DTQ0</accession>
<dbReference type="InterPro" id="IPR051657">
    <property type="entry name" value="RNF168/RNF169_E3_ubiq-ligase"/>
</dbReference>
<keyword evidence="6" id="KW-0227">DNA damage</keyword>
<feature type="region of interest" description="Disordered" evidence="13">
    <location>
        <begin position="225"/>
        <end position="265"/>
    </location>
</feature>
<protein>
    <recommendedName>
        <fullName evidence="3">RING-type E3 ubiquitin transferase</fullName>
        <ecNumber evidence="3">2.3.2.27</ecNumber>
    </recommendedName>
</protein>
<dbReference type="PROSITE" id="PS50089">
    <property type="entry name" value="ZF_RING_2"/>
    <property type="match status" value="1"/>
</dbReference>
<keyword evidence="9" id="KW-0862">Zinc</keyword>